<accession>A0A6C0ISJ5</accession>
<sequence>MSCENVIPSITIIDSDNHCGKCVDKFLPLSSSSEAEYTANEILSRQIANQADDTTNNVKKVVQIFRFKFTPEFMDELFEFSKIHQYDERKDFKEAWLEWVEDNKEIVECEIDRLNDLGYDGDIVDKMFKSARYYFRKKSVEKKEPKARRQYIGVSKDLLDAMDTHIEENIADSSYQPKNGFIAFCKDNEILVKEVITNMIEKGIHESSEIQDKIKKTYKNRYFKFTTN</sequence>
<organism evidence="1">
    <name type="scientific">viral metagenome</name>
    <dbReference type="NCBI Taxonomy" id="1070528"/>
    <lineage>
        <taxon>unclassified sequences</taxon>
        <taxon>metagenomes</taxon>
        <taxon>organismal metagenomes</taxon>
    </lineage>
</organism>
<protein>
    <submittedName>
        <fullName evidence="1">Uncharacterized protein</fullName>
    </submittedName>
</protein>
<proteinExistence type="predicted"/>
<reference evidence="1" key="1">
    <citation type="journal article" date="2020" name="Nature">
        <title>Giant virus diversity and host interactions through global metagenomics.</title>
        <authorList>
            <person name="Schulz F."/>
            <person name="Roux S."/>
            <person name="Paez-Espino D."/>
            <person name="Jungbluth S."/>
            <person name="Walsh D.A."/>
            <person name="Denef V.J."/>
            <person name="McMahon K.D."/>
            <person name="Konstantinidis K.T."/>
            <person name="Eloe-Fadrosh E.A."/>
            <person name="Kyrpides N.C."/>
            <person name="Woyke T."/>
        </authorList>
    </citation>
    <scope>NUCLEOTIDE SEQUENCE</scope>
    <source>
        <strain evidence="1">GVMAG-M-3300024301-20</strain>
    </source>
</reference>
<evidence type="ECO:0000313" key="1">
    <source>
        <dbReference type="EMBL" id="QHT95992.1"/>
    </source>
</evidence>
<name>A0A6C0ISJ5_9ZZZZ</name>
<dbReference type="AlphaFoldDB" id="A0A6C0ISJ5"/>
<dbReference type="EMBL" id="MN740249">
    <property type="protein sequence ID" value="QHT95992.1"/>
    <property type="molecule type" value="Genomic_DNA"/>
</dbReference>